<gene>
    <name evidence="1" type="ORF">SKAU_G00153720</name>
</gene>
<organism evidence="1 2">
    <name type="scientific">Synaphobranchus kaupii</name>
    <name type="common">Kaup's arrowtooth eel</name>
    <dbReference type="NCBI Taxonomy" id="118154"/>
    <lineage>
        <taxon>Eukaryota</taxon>
        <taxon>Metazoa</taxon>
        <taxon>Chordata</taxon>
        <taxon>Craniata</taxon>
        <taxon>Vertebrata</taxon>
        <taxon>Euteleostomi</taxon>
        <taxon>Actinopterygii</taxon>
        <taxon>Neopterygii</taxon>
        <taxon>Teleostei</taxon>
        <taxon>Anguilliformes</taxon>
        <taxon>Synaphobranchidae</taxon>
        <taxon>Synaphobranchus</taxon>
    </lineage>
</organism>
<name>A0A9Q1IZ77_SYNKA</name>
<evidence type="ECO:0000313" key="1">
    <source>
        <dbReference type="EMBL" id="KAJ8358847.1"/>
    </source>
</evidence>
<dbReference type="Proteomes" id="UP001152622">
    <property type="component" value="Chromosome 5"/>
</dbReference>
<sequence>MNEERRSANESIVTASAWPVRRFGWLGWTHGLGIITSASPGFGLQIKRGLAKVGLPERRSCFTEIDPNNLNPGDTLLKVFSYNRLGSPASAEDQQQSGSVQPTAQIGHFLLMNIDVRAEEELLPISRAGLSH</sequence>
<evidence type="ECO:0000313" key="2">
    <source>
        <dbReference type="Proteomes" id="UP001152622"/>
    </source>
</evidence>
<protein>
    <submittedName>
        <fullName evidence="1">Uncharacterized protein</fullName>
    </submittedName>
</protein>
<comment type="caution">
    <text evidence="1">The sequence shown here is derived from an EMBL/GenBank/DDBJ whole genome shotgun (WGS) entry which is preliminary data.</text>
</comment>
<dbReference type="AlphaFoldDB" id="A0A9Q1IZ77"/>
<reference evidence="1" key="1">
    <citation type="journal article" date="2023" name="Science">
        <title>Genome structures resolve the early diversification of teleost fishes.</title>
        <authorList>
            <person name="Parey E."/>
            <person name="Louis A."/>
            <person name="Montfort J."/>
            <person name="Bouchez O."/>
            <person name="Roques C."/>
            <person name="Iampietro C."/>
            <person name="Lluch J."/>
            <person name="Castinel A."/>
            <person name="Donnadieu C."/>
            <person name="Desvignes T."/>
            <person name="Floi Bucao C."/>
            <person name="Jouanno E."/>
            <person name="Wen M."/>
            <person name="Mejri S."/>
            <person name="Dirks R."/>
            <person name="Jansen H."/>
            <person name="Henkel C."/>
            <person name="Chen W.J."/>
            <person name="Zahm M."/>
            <person name="Cabau C."/>
            <person name="Klopp C."/>
            <person name="Thompson A.W."/>
            <person name="Robinson-Rechavi M."/>
            <person name="Braasch I."/>
            <person name="Lecointre G."/>
            <person name="Bobe J."/>
            <person name="Postlethwait J.H."/>
            <person name="Berthelot C."/>
            <person name="Roest Crollius H."/>
            <person name="Guiguen Y."/>
        </authorList>
    </citation>
    <scope>NUCLEOTIDE SEQUENCE</scope>
    <source>
        <strain evidence="1">WJC10195</strain>
    </source>
</reference>
<proteinExistence type="predicted"/>
<dbReference type="EMBL" id="JAINUF010000005">
    <property type="protein sequence ID" value="KAJ8358847.1"/>
    <property type="molecule type" value="Genomic_DNA"/>
</dbReference>
<keyword evidence="2" id="KW-1185">Reference proteome</keyword>
<accession>A0A9Q1IZ77</accession>